<comment type="caution">
    <text evidence="2">The sequence shown here is derived from an EMBL/GenBank/DDBJ whole genome shotgun (WGS) entry which is preliminary data.</text>
</comment>
<feature type="compositionally biased region" description="Polar residues" evidence="1">
    <location>
        <begin position="72"/>
        <end position="82"/>
    </location>
</feature>
<organism evidence="2">
    <name type="scientific">Psilocybe cubensis</name>
    <name type="common">Psychedelic mushroom</name>
    <name type="synonym">Stropharia cubensis</name>
    <dbReference type="NCBI Taxonomy" id="181762"/>
    <lineage>
        <taxon>Eukaryota</taxon>
        <taxon>Fungi</taxon>
        <taxon>Dikarya</taxon>
        <taxon>Basidiomycota</taxon>
        <taxon>Agaricomycotina</taxon>
        <taxon>Agaricomycetes</taxon>
        <taxon>Agaricomycetidae</taxon>
        <taxon>Agaricales</taxon>
        <taxon>Agaricineae</taxon>
        <taxon>Strophariaceae</taxon>
        <taxon>Psilocybe</taxon>
    </lineage>
</organism>
<protein>
    <submittedName>
        <fullName evidence="2">Uncharacterized protein</fullName>
    </submittedName>
</protein>
<feature type="compositionally biased region" description="Polar residues" evidence="1">
    <location>
        <begin position="29"/>
        <end position="49"/>
    </location>
</feature>
<reference evidence="2" key="1">
    <citation type="submission" date="2021-02" db="EMBL/GenBank/DDBJ databases">
        <title>Psilocybe cubensis genome.</title>
        <authorList>
            <person name="Mckernan K.J."/>
            <person name="Crawford S."/>
            <person name="Trippe A."/>
            <person name="Kane L.T."/>
            <person name="Mclaughlin S."/>
        </authorList>
    </citation>
    <scope>NUCLEOTIDE SEQUENCE [LARGE SCALE GENOMIC DNA]</scope>
    <source>
        <strain evidence="2">MGC-MH-2018</strain>
    </source>
</reference>
<feature type="region of interest" description="Disordered" evidence="1">
    <location>
        <begin position="13"/>
        <end position="82"/>
    </location>
</feature>
<proteinExistence type="predicted"/>
<evidence type="ECO:0000313" key="2">
    <source>
        <dbReference type="EMBL" id="KAG5167193.1"/>
    </source>
</evidence>
<evidence type="ECO:0000256" key="1">
    <source>
        <dbReference type="SAM" id="MobiDB-lite"/>
    </source>
</evidence>
<accession>A0A8H8CIY7</accession>
<dbReference type="EMBL" id="JAFIQS010000007">
    <property type="protein sequence ID" value="KAG5167193.1"/>
    <property type="molecule type" value="Genomic_DNA"/>
</dbReference>
<dbReference type="OrthoDB" id="10565718at2759"/>
<dbReference type="AlphaFoldDB" id="A0A8H8CIY7"/>
<gene>
    <name evidence="2" type="ORF">JR316_007533</name>
</gene>
<sequence>MEPDEHHLQLNARLTLSYSDHDNPLYSRPRSTSSLSQLPPEKNTPQRSTPLDGDPPAYDPSDKLKRVDENHSSPTKAASLVSPTSVEKRSKWWAVIPTISFSRTSNRYSSLTQREEEFTIDQEIYSVIISLERENIPVFNLAAKLGDERDSKTTIIFRCTATPSGKFKDIRLYVRFFDTGSSNLMGINKKDEKLKIVEYTNGLVLNGIEVEHGHGQEVSLNLGANAAGATGAAAVTKSHDIRYTKMEGAEVYGALKSNMSEVCWTWTAPNLPNAVLKGDCNLVLKLKNVRESMKVGFRVECKMDRGINILSQGSMEAPKKQKPRVEHVVTRLKLNHKKMIS</sequence>
<name>A0A8H8CIY7_PSICU</name>
<feature type="compositionally biased region" description="Basic and acidic residues" evidence="1">
    <location>
        <begin position="60"/>
        <end position="71"/>
    </location>
</feature>